<dbReference type="SUPFAM" id="SSF49265">
    <property type="entry name" value="Fibronectin type III"/>
    <property type="match status" value="2"/>
</dbReference>
<feature type="domain" description="Fibronectin type-III" evidence="2">
    <location>
        <begin position="236"/>
        <end position="336"/>
    </location>
</feature>
<evidence type="ECO:0000313" key="3">
    <source>
        <dbReference type="EMBL" id="VYT24528.1"/>
    </source>
</evidence>
<dbReference type="CDD" id="cd00063">
    <property type="entry name" value="FN3"/>
    <property type="match status" value="2"/>
</dbReference>
<keyword evidence="1" id="KW-0732">Signal</keyword>
<proteinExistence type="predicted"/>
<dbReference type="SMART" id="SM00060">
    <property type="entry name" value="FN3"/>
    <property type="match status" value="4"/>
</dbReference>
<dbReference type="Gene3D" id="2.60.40.10">
    <property type="entry name" value="Immunoglobulins"/>
    <property type="match status" value="4"/>
</dbReference>
<gene>
    <name evidence="3" type="ORF">BGLFYP119_02424</name>
</gene>
<accession>A0A6N2V326</accession>
<dbReference type="InterPro" id="IPR036116">
    <property type="entry name" value="FN3_sf"/>
</dbReference>
<dbReference type="InterPro" id="IPR013783">
    <property type="entry name" value="Ig-like_fold"/>
</dbReference>
<dbReference type="RefSeq" id="WP_156354887.1">
    <property type="nucleotide sequence ID" value="NZ_CACRST010000024.1"/>
</dbReference>
<dbReference type="InterPro" id="IPR003961">
    <property type="entry name" value="FN3_dom"/>
</dbReference>
<feature type="signal peptide" evidence="1">
    <location>
        <begin position="1"/>
        <end position="28"/>
    </location>
</feature>
<reference evidence="3" key="1">
    <citation type="submission" date="2019-11" db="EMBL/GenBank/DDBJ databases">
        <authorList>
            <person name="Feng L."/>
        </authorList>
    </citation>
    <scope>NUCLEOTIDE SEQUENCE</scope>
    <source>
        <strain evidence="3">BgluceraseaLFYP119</strain>
    </source>
</reference>
<feature type="domain" description="Fibronectin type-III" evidence="2">
    <location>
        <begin position="34"/>
        <end position="134"/>
    </location>
</feature>
<evidence type="ECO:0000259" key="2">
    <source>
        <dbReference type="PROSITE" id="PS50853"/>
    </source>
</evidence>
<protein>
    <submittedName>
        <fullName evidence="3">Fibronectin type III domain protein</fullName>
    </submittedName>
</protein>
<name>A0A6N2V326_9FIRM</name>
<evidence type="ECO:0000256" key="1">
    <source>
        <dbReference type="SAM" id="SignalP"/>
    </source>
</evidence>
<dbReference type="EMBL" id="CACRST010000024">
    <property type="protein sequence ID" value="VYT24528.1"/>
    <property type="molecule type" value="Genomic_DNA"/>
</dbReference>
<organism evidence="3">
    <name type="scientific">Blautia glucerasea</name>
    <dbReference type="NCBI Taxonomy" id="536633"/>
    <lineage>
        <taxon>Bacteria</taxon>
        <taxon>Bacillati</taxon>
        <taxon>Bacillota</taxon>
        <taxon>Clostridia</taxon>
        <taxon>Lachnospirales</taxon>
        <taxon>Lachnospiraceae</taxon>
        <taxon>Blautia</taxon>
    </lineage>
</organism>
<dbReference type="PROSITE" id="PS50853">
    <property type="entry name" value="FN3"/>
    <property type="match status" value="2"/>
</dbReference>
<dbReference type="PANTHER" id="PTHR47135">
    <property type="entry name" value="FIBRONECTIN TYPE III DOMAIN-CONTAINING PROTEIN 7"/>
    <property type="match status" value="1"/>
</dbReference>
<sequence length="697" mass="78497">MKRNIKSLLAMLLAVVLVLGMTPATASAARRKPTPGRVALTGISAPSYNKITVKWKQASNATHYKIYYKKTGTRKWMGVATVQGNKTSYTHTSSRKRPITPGQKYTYTVKAYNSKYKTYGRYNTKGLTTRTKPSAVRLKRAALSKDKKSISITWNRASGCNNYCIYRRTPSTKWKRIANVRVPRTSYVDRSPVKGQKNIYTVRSYYSPTKIYGNYNTRGLTVSVPKSGSSSSRKITPGTVSLSKISAPAYNKINIQWKKASNATHYKIYYKKEGTSKWTGVATVAGSTTSYTHISSKTKPITVGQRYSYTVKAYNSKYKTYGRYSSKGLTANTKPSTVKLKNALLSRNKKSVTISWNRASGCNQYLVYRKNPFSGWKRIATLKNTVTSYTDQAPVRGTTNTYTVKGYYSPTKTSGSYNTSGCSVFVPKSGADTTSKYTYEVKIINTYNEFYNTANTAPFFYIKTNNPNGDSIRLNWSPDPEGLTENVISTGYYRDLKGTQVGNMQKVQGGYVCQFYPQKTGFYTVRVREIKPQFLDNPLYADSSLYYCYETNASVTVTIKDYKKTGVEWINGLIKKYTKPGMTPKEKFEAVIYGEFVNGSRYRYPTTIKGEQGYAFMLKEQGAMWQNHQLNSSTSPGLLCDIGNIIGYPVKRVSYDLSHPDHDAVVDSSGKYYSICPPVYTGQIDKEDIEYIDFSKY</sequence>
<dbReference type="AlphaFoldDB" id="A0A6N2V326"/>
<feature type="chain" id="PRO_5027101213" evidence="1">
    <location>
        <begin position="29"/>
        <end position="697"/>
    </location>
</feature>